<dbReference type="EMBL" id="RXIF01000002">
    <property type="protein sequence ID" value="RZN65379.1"/>
    <property type="molecule type" value="Genomic_DNA"/>
</dbReference>
<dbReference type="Pfam" id="PF04307">
    <property type="entry name" value="YdjM"/>
    <property type="match status" value="1"/>
</dbReference>
<feature type="transmembrane region" description="Helical" evidence="1">
    <location>
        <begin position="107"/>
        <end position="133"/>
    </location>
</feature>
<dbReference type="InterPro" id="IPR007404">
    <property type="entry name" value="YdjM-like"/>
</dbReference>
<organism evidence="2 3">
    <name type="scientific">Methanoliparum thermophilum</name>
    <dbReference type="NCBI Taxonomy" id="2491083"/>
    <lineage>
        <taxon>Archaea</taxon>
        <taxon>Methanobacteriati</taxon>
        <taxon>Methanobacteriota</taxon>
        <taxon>Candidatus Methanoliparia</taxon>
        <taxon>Candidatus Methanoliparales</taxon>
        <taxon>Candidatus Methanoliparaceae</taxon>
        <taxon>Candidatus Methanoliparum</taxon>
    </lineage>
</organism>
<dbReference type="Proteomes" id="UP000317158">
    <property type="component" value="Unassembled WGS sequence"/>
</dbReference>
<dbReference type="AlphaFoldDB" id="A0A520KTG7"/>
<accession>A0A520KTG7</accession>
<keyword evidence="2" id="KW-0378">Hydrolase</keyword>
<keyword evidence="1" id="KW-0472">Membrane</keyword>
<keyword evidence="1" id="KW-1133">Transmembrane helix</keyword>
<feature type="transmembrane region" description="Helical" evidence="1">
    <location>
        <begin position="30"/>
        <end position="48"/>
    </location>
</feature>
<name>A0A520KTG7_METT2</name>
<evidence type="ECO:0000313" key="3">
    <source>
        <dbReference type="Proteomes" id="UP000317158"/>
    </source>
</evidence>
<keyword evidence="1" id="KW-0812">Transmembrane</keyword>
<feature type="transmembrane region" description="Helical" evidence="1">
    <location>
        <begin position="220"/>
        <end position="238"/>
    </location>
</feature>
<proteinExistence type="predicted"/>
<feature type="transmembrane region" description="Helical" evidence="1">
    <location>
        <begin position="145"/>
        <end position="163"/>
    </location>
</feature>
<protein>
    <submittedName>
        <fullName evidence="2">Metal-dependent hydrolase</fullName>
    </submittedName>
</protein>
<comment type="caution">
    <text evidence="2">The sequence shown here is derived from an EMBL/GenBank/DDBJ whole genome shotgun (WGS) entry which is preliminary data.</text>
</comment>
<dbReference type="GO" id="GO:0016787">
    <property type="term" value="F:hydrolase activity"/>
    <property type="evidence" value="ECO:0007669"/>
    <property type="project" value="UniProtKB-KW"/>
</dbReference>
<reference evidence="2 3" key="1">
    <citation type="journal article" date="2019" name="Nat. Microbiol.">
        <title>Wide diversity of methane and short-chain alkane metabolisms in uncultured archaea.</title>
        <authorList>
            <person name="Borrel G."/>
            <person name="Adam P.S."/>
            <person name="McKay L.J."/>
            <person name="Chen L.X."/>
            <person name="Sierra-Garcia I.N."/>
            <person name="Sieber C.M."/>
            <person name="Letourneur Q."/>
            <person name="Ghozlane A."/>
            <person name="Andersen G.L."/>
            <person name="Li W.J."/>
            <person name="Hallam S.J."/>
            <person name="Muyzer G."/>
            <person name="de Oliveira V.M."/>
            <person name="Inskeep W.P."/>
            <person name="Banfield J.F."/>
            <person name="Gribaldo S."/>
        </authorList>
    </citation>
    <scope>NUCLEOTIDE SEQUENCE [LARGE SCALE GENOMIC DNA]</scope>
    <source>
        <strain evidence="2">NM1a</strain>
    </source>
</reference>
<feature type="transmembrane region" description="Helical" evidence="1">
    <location>
        <begin position="196"/>
        <end position="214"/>
    </location>
</feature>
<evidence type="ECO:0000313" key="2">
    <source>
        <dbReference type="EMBL" id="RZN65379.1"/>
    </source>
</evidence>
<gene>
    <name evidence="2" type="ORF">EF806_00310</name>
</gene>
<feature type="transmembrane region" description="Helical" evidence="1">
    <location>
        <begin position="6"/>
        <end position="25"/>
    </location>
</feature>
<evidence type="ECO:0000256" key="1">
    <source>
        <dbReference type="SAM" id="Phobius"/>
    </source>
</evidence>
<sequence>MHGKNHFIISLFFGILFILIVYYIYQIDWIFLLIFLLGTMTGSLIPDIDATYASIYHTKINDKSMNKFVFFTFVNPVISRVTKVMLKPFLFFMQKITDGGINDGHRGITHSIIGVFLISLIWFIIILSIYYIINTFILKIPDLLFYMLIYPIGMFFGGLCHLFEDSFTRSGIRWFQPFSNLSVRGSIKTGEREDIVVWYFIMTVIISSILLYIYGILFTFLSILLFLIIAIVIWRIRIVKYR</sequence>